<keyword evidence="2" id="KW-0479">Metal-binding</keyword>
<dbReference type="OrthoDB" id="983479at2759"/>
<dbReference type="InterPro" id="IPR001164">
    <property type="entry name" value="ArfGAP_dom"/>
</dbReference>
<keyword evidence="4" id="KW-0862">Zinc</keyword>
<dbReference type="AlphaFoldDB" id="A0A024TWU7"/>
<dbReference type="PANTHER" id="PTHR45686:SF4">
    <property type="entry name" value="ADP-RIBOSYLATION FACTOR GTPASE ACTIVATING PROTEIN 3, ISOFORM H"/>
    <property type="match status" value="1"/>
</dbReference>
<evidence type="ECO:0000256" key="5">
    <source>
        <dbReference type="PROSITE-ProRule" id="PRU00288"/>
    </source>
</evidence>
<name>A0A024TWU7_9STRA</name>
<gene>
    <name evidence="9" type="ORF">H310_08759</name>
</gene>
<reference evidence="9" key="1">
    <citation type="submission" date="2013-12" db="EMBL/GenBank/DDBJ databases">
        <title>The Genome Sequence of Aphanomyces invadans NJM9701.</title>
        <authorList>
            <consortium name="The Broad Institute Genomics Platform"/>
            <person name="Russ C."/>
            <person name="Tyler B."/>
            <person name="van West P."/>
            <person name="Dieguez-Uribeondo J."/>
            <person name="Young S.K."/>
            <person name="Zeng Q."/>
            <person name="Gargeya S."/>
            <person name="Fitzgerald M."/>
            <person name="Abouelleil A."/>
            <person name="Alvarado L."/>
            <person name="Chapman S.B."/>
            <person name="Gainer-Dewar J."/>
            <person name="Goldberg J."/>
            <person name="Griggs A."/>
            <person name="Gujja S."/>
            <person name="Hansen M."/>
            <person name="Howarth C."/>
            <person name="Imamovic A."/>
            <person name="Ireland A."/>
            <person name="Larimer J."/>
            <person name="McCowan C."/>
            <person name="Murphy C."/>
            <person name="Pearson M."/>
            <person name="Poon T.W."/>
            <person name="Priest M."/>
            <person name="Roberts A."/>
            <person name="Saif S."/>
            <person name="Shea T."/>
            <person name="Sykes S."/>
            <person name="Wortman J."/>
            <person name="Nusbaum C."/>
            <person name="Birren B."/>
        </authorList>
    </citation>
    <scope>NUCLEOTIDE SEQUENCE [LARGE SCALE GENOMIC DNA]</scope>
    <source>
        <strain evidence="9">NJM9701</strain>
    </source>
</reference>
<sequence>MESAAPQAISPSKESSMRRCPGNDRCADCNRVFPQWASVTFGILLCLDCAGKHRALGVQTSYVKSLSMDAWVSRDLLPLELGGNGKWNAVCQAAGLSRVSTADKYRSAAADVYRSKMQIAVQSETPFTLVDILTVLNLPLDPPPPPPISPVRRHSSAIQLTPPPPPPKSCSSPNMVQLRKQASLEVKCTLCHDFVSLSALDLHSTRCASSTDLHDTYEELEFDTILGRHPTDSSTPAPLGLSLTKSTLDGNTLVSKVTLGGDADVAGVIVGSQVLGINGLKTSTFDTLMQYLSQHATTRPLAFSFRIRRPVAVLDVIFNDPTAPSNTTTCCASWPATTVGACENSPATTSLGMAVAMSVHNQCRVISVEADGAAAKHGIVVGCTIVAVNGVTGDGMTTTKPQSVFDLLQSMGRARPLRLRLHRYTTDDDALIRLWSG</sequence>
<organism evidence="9">
    <name type="scientific">Aphanomyces invadans</name>
    <dbReference type="NCBI Taxonomy" id="157072"/>
    <lineage>
        <taxon>Eukaryota</taxon>
        <taxon>Sar</taxon>
        <taxon>Stramenopiles</taxon>
        <taxon>Oomycota</taxon>
        <taxon>Saprolegniomycetes</taxon>
        <taxon>Saprolegniales</taxon>
        <taxon>Verrucalvaceae</taxon>
        <taxon>Aphanomyces</taxon>
    </lineage>
</organism>
<dbReference type="VEuPathDB" id="FungiDB:H310_08759"/>
<dbReference type="PRINTS" id="PR00405">
    <property type="entry name" value="REVINTRACTNG"/>
</dbReference>
<dbReference type="GO" id="GO:0008270">
    <property type="term" value="F:zinc ion binding"/>
    <property type="evidence" value="ECO:0007669"/>
    <property type="project" value="UniProtKB-KW"/>
</dbReference>
<dbReference type="CDD" id="cd08830">
    <property type="entry name" value="ArfGap_ArfGap1"/>
    <property type="match status" value="1"/>
</dbReference>
<keyword evidence="1" id="KW-0343">GTPase activation</keyword>
<evidence type="ECO:0000256" key="3">
    <source>
        <dbReference type="ARBA" id="ARBA00022771"/>
    </source>
</evidence>
<dbReference type="GO" id="GO:0000139">
    <property type="term" value="C:Golgi membrane"/>
    <property type="evidence" value="ECO:0007669"/>
    <property type="project" value="GOC"/>
</dbReference>
<evidence type="ECO:0000256" key="1">
    <source>
        <dbReference type="ARBA" id="ARBA00022468"/>
    </source>
</evidence>
<dbReference type="InterPro" id="IPR001478">
    <property type="entry name" value="PDZ"/>
</dbReference>
<dbReference type="PANTHER" id="PTHR45686">
    <property type="entry name" value="ADP-RIBOSYLATION FACTOR GTPASE ACTIVATING PROTEIN 3, ISOFORM H-RELATED"/>
    <property type="match status" value="1"/>
</dbReference>
<dbReference type="eggNOG" id="KOG0704">
    <property type="taxonomic scope" value="Eukaryota"/>
</dbReference>
<dbReference type="RefSeq" id="XP_008872842.1">
    <property type="nucleotide sequence ID" value="XM_008874620.1"/>
</dbReference>
<dbReference type="Gene3D" id="2.30.42.10">
    <property type="match status" value="1"/>
</dbReference>
<dbReference type="STRING" id="157072.A0A024TWU7"/>
<evidence type="ECO:0000256" key="6">
    <source>
        <dbReference type="SAM" id="MobiDB-lite"/>
    </source>
</evidence>
<feature type="domain" description="Arf-GAP" evidence="8">
    <location>
        <begin position="11"/>
        <end position="126"/>
    </location>
</feature>
<dbReference type="SMART" id="SM00105">
    <property type="entry name" value="ArfGap"/>
    <property type="match status" value="1"/>
</dbReference>
<feature type="domain" description="PDZ" evidence="7">
    <location>
        <begin position="223"/>
        <end position="292"/>
    </location>
</feature>
<evidence type="ECO:0000259" key="7">
    <source>
        <dbReference type="PROSITE" id="PS50106"/>
    </source>
</evidence>
<dbReference type="InterPro" id="IPR038508">
    <property type="entry name" value="ArfGAP_dom_sf"/>
</dbReference>
<proteinExistence type="predicted"/>
<evidence type="ECO:0000259" key="8">
    <source>
        <dbReference type="PROSITE" id="PS50115"/>
    </source>
</evidence>
<dbReference type="GO" id="GO:0048205">
    <property type="term" value="P:COPI coating of Golgi vesicle"/>
    <property type="evidence" value="ECO:0007669"/>
    <property type="project" value="TreeGrafter"/>
</dbReference>
<evidence type="ECO:0000256" key="2">
    <source>
        <dbReference type="ARBA" id="ARBA00022723"/>
    </source>
</evidence>
<dbReference type="SUPFAM" id="SSF57863">
    <property type="entry name" value="ArfGap/RecO-like zinc finger"/>
    <property type="match status" value="1"/>
</dbReference>
<evidence type="ECO:0000313" key="9">
    <source>
        <dbReference type="EMBL" id="ETV98645.1"/>
    </source>
</evidence>
<dbReference type="SUPFAM" id="SSF50156">
    <property type="entry name" value="PDZ domain-like"/>
    <property type="match status" value="2"/>
</dbReference>
<evidence type="ECO:0008006" key="10">
    <source>
        <dbReference type="Google" id="ProtNLM"/>
    </source>
</evidence>
<dbReference type="InterPro" id="IPR037278">
    <property type="entry name" value="ARFGAP/RecO"/>
</dbReference>
<dbReference type="GO" id="GO:0005096">
    <property type="term" value="F:GTPase activator activity"/>
    <property type="evidence" value="ECO:0007669"/>
    <property type="project" value="UniProtKB-KW"/>
</dbReference>
<protein>
    <recommendedName>
        <fullName evidence="10">Arf-GAP domain-containing protein</fullName>
    </recommendedName>
</protein>
<dbReference type="PROSITE" id="PS50106">
    <property type="entry name" value="PDZ"/>
    <property type="match status" value="1"/>
</dbReference>
<dbReference type="Pfam" id="PF01412">
    <property type="entry name" value="ArfGap"/>
    <property type="match status" value="1"/>
</dbReference>
<accession>A0A024TWU7</accession>
<evidence type="ECO:0000256" key="4">
    <source>
        <dbReference type="ARBA" id="ARBA00022833"/>
    </source>
</evidence>
<dbReference type="PROSITE" id="PS50115">
    <property type="entry name" value="ARFGAP"/>
    <property type="match status" value="1"/>
</dbReference>
<dbReference type="SMART" id="SM00228">
    <property type="entry name" value="PDZ"/>
    <property type="match status" value="2"/>
</dbReference>
<dbReference type="InterPro" id="IPR036034">
    <property type="entry name" value="PDZ_sf"/>
</dbReference>
<dbReference type="Gene3D" id="1.10.220.150">
    <property type="entry name" value="Arf GTPase activating protein"/>
    <property type="match status" value="1"/>
</dbReference>
<keyword evidence="3 5" id="KW-0863">Zinc-finger</keyword>
<dbReference type="EMBL" id="KI913969">
    <property type="protein sequence ID" value="ETV98645.1"/>
    <property type="molecule type" value="Genomic_DNA"/>
</dbReference>
<dbReference type="GeneID" id="20085809"/>
<feature type="region of interest" description="Disordered" evidence="6">
    <location>
        <begin position="1"/>
        <end position="20"/>
    </location>
</feature>